<feature type="region of interest" description="Disordered" evidence="8">
    <location>
        <begin position="242"/>
        <end position="293"/>
    </location>
</feature>
<dbReference type="PROSITE" id="PS50961">
    <property type="entry name" value="HTH_LA"/>
    <property type="match status" value="1"/>
</dbReference>
<evidence type="ECO:0000256" key="4">
    <source>
        <dbReference type="ARBA" id="ARBA00023015"/>
    </source>
</evidence>
<sequence>MEETDKVVPVPLQEETLPTKKSRNRKKHFYNTILQQMEFYFSDSNLTKDRFLSQLLSENTEIDIETFLKFNKIRKINCTIEDIQKALSKSELIGLSEDGKKLHRKIPISIKENVDLCTIYVEHIRTDATHESLIQIFSDFGKVVYVSIPKYKHNKNNKGFAFIEYETEEQAQAAIAYFDSIGMKIPTAKGPEELQSILTFEGEQQELFVEEEEGKINTDVTKEEEEKINTVTKQEKIDTVVEEKNTTSKRKLSIEEPDKETKKQKLTDETVEESETSKRKLDSSPEETDSKKLKLETTEVKKKKHKKKDKRKNYFKELGMQVLSKKEWKRLRNQYLQLQRKKMKEFKQYLYKQKYGPKEFEEEPIIAEPIKLNYIPGVIVKLKLLEPCNDVKKLKTEVKTTFTEAKYVDVPLPAGSEEVFIRFNTAEAANEFKDADFEGEKVVLAGEEERIYWEKIETDRTVKFKKTAKKQRGRDKLLKRAERESTKHMRFEDEALDLDI</sequence>
<dbReference type="InterPro" id="IPR036388">
    <property type="entry name" value="WH-like_DNA-bd_sf"/>
</dbReference>
<dbReference type="CDD" id="cd07323">
    <property type="entry name" value="LAM"/>
    <property type="match status" value="1"/>
</dbReference>
<dbReference type="AlphaFoldDB" id="A0A9N9MIR1"/>
<evidence type="ECO:0000256" key="8">
    <source>
        <dbReference type="SAM" id="MobiDB-lite"/>
    </source>
</evidence>
<dbReference type="InterPro" id="IPR012677">
    <property type="entry name" value="Nucleotide-bd_a/b_plait_sf"/>
</dbReference>
<dbReference type="PROSITE" id="PS50102">
    <property type="entry name" value="RRM"/>
    <property type="match status" value="1"/>
</dbReference>
<dbReference type="InterPro" id="IPR035979">
    <property type="entry name" value="RBD_domain_sf"/>
</dbReference>
<dbReference type="Proteomes" id="UP001152799">
    <property type="component" value="Chromosome 13"/>
</dbReference>
<comment type="subcellular location">
    <subcellularLocation>
        <location evidence="1">Nucleus</location>
    </subcellularLocation>
</comment>
<evidence type="ECO:0000313" key="13">
    <source>
        <dbReference type="Proteomes" id="UP001152799"/>
    </source>
</evidence>
<evidence type="ECO:0008006" key="14">
    <source>
        <dbReference type="Google" id="ProtNLM"/>
    </source>
</evidence>
<evidence type="ECO:0000256" key="5">
    <source>
        <dbReference type="ARBA" id="ARBA00023163"/>
    </source>
</evidence>
<feature type="domain" description="HTH La-type RNA-binding" evidence="10">
    <location>
        <begin position="23"/>
        <end position="112"/>
    </location>
</feature>
<keyword evidence="5" id="KW-0804">Transcription</keyword>
<dbReference type="PRINTS" id="PR00302">
    <property type="entry name" value="LUPUSLA"/>
</dbReference>
<dbReference type="SUPFAM" id="SSF54928">
    <property type="entry name" value="RNA-binding domain, RBD"/>
    <property type="match status" value="1"/>
</dbReference>
<dbReference type="GO" id="GO:0006396">
    <property type="term" value="P:RNA processing"/>
    <property type="evidence" value="ECO:0007669"/>
    <property type="project" value="InterPro"/>
</dbReference>
<gene>
    <name evidence="12" type="ORF">CEUTPL_LOCUS3818</name>
</gene>
<evidence type="ECO:0000256" key="3">
    <source>
        <dbReference type="ARBA" id="ARBA00022884"/>
    </source>
</evidence>
<keyword evidence="13" id="KW-1185">Reference proteome</keyword>
<dbReference type="PANTHER" id="PTHR22792">
    <property type="entry name" value="LUPUS LA PROTEIN-RELATED"/>
    <property type="match status" value="1"/>
</dbReference>
<evidence type="ECO:0000259" key="10">
    <source>
        <dbReference type="PROSITE" id="PS50961"/>
    </source>
</evidence>
<dbReference type="InterPro" id="IPR036390">
    <property type="entry name" value="WH_DNA-bd_sf"/>
</dbReference>
<dbReference type="PROSITE" id="PS51939">
    <property type="entry name" value="XRRM"/>
    <property type="match status" value="1"/>
</dbReference>
<evidence type="ECO:0000256" key="2">
    <source>
        <dbReference type="ARBA" id="ARBA00008680"/>
    </source>
</evidence>
<dbReference type="EMBL" id="OU892289">
    <property type="protein sequence ID" value="CAG9763148.1"/>
    <property type="molecule type" value="Genomic_DNA"/>
</dbReference>
<dbReference type="Gene3D" id="3.30.70.330">
    <property type="match status" value="2"/>
</dbReference>
<accession>A0A9N9MIR1</accession>
<evidence type="ECO:0000256" key="7">
    <source>
        <dbReference type="PROSITE-ProRule" id="PRU00332"/>
    </source>
</evidence>
<keyword evidence="6" id="KW-0539">Nucleus</keyword>
<dbReference type="InterPro" id="IPR002344">
    <property type="entry name" value="Lupus_La"/>
</dbReference>
<feature type="domain" description="RRM" evidence="9">
    <location>
        <begin position="117"/>
        <end position="190"/>
    </location>
</feature>
<protein>
    <recommendedName>
        <fullName evidence="14">La-related protein 7</fullName>
    </recommendedName>
</protein>
<name>A0A9N9MIR1_9CUCU</name>
<keyword evidence="4" id="KW-0805">Transcription regulation</keyword>
<keyword evidence="3 7" id="KW-0694">RNA-binding</keyword>
<dbReference type="Pfam" id="PF05383">
    <property type="entry name" value="La"/>
    <property type="match status" value="1"/>
</dbReference>
<comment type="similarity">
    <text evidence="2">Belongs to the LARP7 family.</text>
</comment>
<feature type="domain" description="XRRM" evidence="11">
    <location>
        <begin position="373"/>
        <end position="483"/>
    </location>
</feature>
<dbReference type="GO" id="GO:0005634">
    <property type="term" value="C:nucleus"/>
    <property type="evidence" value="ECO:0007669"/>
    <property type="project" value="UniProtKB-SubCell"/>
</dbReference>
<evidence type="ECO:0000256" key="6">
    <source>
        <dbReference type="ARBA" id="ARBA00023242"/>
    </source>
</evidence>
<dbReference type="SMART" id="SM00360">
    <property type="entry name" value="RRM"/>
    <property type="match status" value="1"/>
</dbReference>
<evidence type="ECO:0000313" key="12">
    <source>
        <dbReference type="EMBL" id="CAG9763148.1"/>
    </source>
</evidence>
<dbReference type="PANTHER" id="PTHR22792:SF62">
    <property type="entry name" value="LA-RELATED PROTEIN 7"/>
    <property type="match status" value="1"/>
</dbReference>
<evidence type="ECO:0000259" key="9">
    <source>
        <dbReference type="PROSITE" id="PS50102"/>
    </source>
</evidence>
<dbReference type="InterPro" id="IPR000504">
    <property type="entry name" value="RRM_dom"/>
</dbReference>
<evidence type="ECO:0000256" key="1">
    <source>
        <dbReference type="ARBA" id="ARBA00004123"/>
    </source>
</evidence>
<dbReference type="SMART" id="SM00715">
    <property type="entry name" value="LA"/>
    <property type="match status" value="1"/>
</dbReference>
<dbReference type="SUPFAM" id="SSF46785">
    <property type="entry name" value="Winged helix' DNA-binding domain"/>
    <property type="match status" value="1"/>
</dbReference>
<feature type="compositionally biased region" description="Basic and acidic residues" evidence="8">
    <location>
        <begin position="275"/>
        <end position="293"/>
    </location>
</feature>
<dbReference type="InterPro" id="IPR045180">
    <property type="entry name" value="La_dom_prot"/>
</dbReference>
<proteinExistence type="inferred from homology"/>
<dbReference type="InterPro" id="IPR006630">
    <property type="entry name" value="La_HTH"/>
</dbReference>
<organism evidence="12 13">
    <name type="scientific">Ceutorhynchus assimilis</name>
    <name type="common">cabbage seed weevil</name>
    <dbReference type="NCBI Taxonomy" id="467358"/>
    <lineage>
        <taxon>Eukaryota</taxon>
        <taxon>Metazoa</taxon>
        <taxon>Ecdysozoa</taxon>
        <taxon>Arthropoda</taxon>
        <taxon>Hexapoda</taxon>
        <taxon>Insecta</taxon>
        <taxon>Pterygota</taxon>
        <taxon>Neoptera</taxon>
        <taxon>Endopterygota</taxon>
        <taxon>Coleoptera</taxon>
        <taxon>Polyphaga</taxon>
        <taxon>Cucujiformia</taxon>
        <taxon>Curculionidae</taxon>
        <taxon>Ceutorhynchinae</taxon>
        <taxon>Ceutorhynchus</taxon>
    </lineage>
</organism>
<evidence type="ECO:0000259" key="11">
    <source>
        <dbReference type="PROSITE" id="PS51939"/>
    </source>
</evidence>
<dbReference type="GO" id="GO:1990904">
    <property type="term" value="C:ribonucleoprotein complex"/>
    <property type="evidence" value="ECO:0007669"/>
    <property type="project" value="UniProtKB-UniRule"/>
</dbReference>
<dbReference type="Gene3D" id="1.10.10.10">
    <property type="entry name" value="Winged helix-like DNA-binding domain superfamily/Winged helix DNA-binding domain"/>
    <property type="match status" value="1"/>
</dbReference>
<dbReference type="Pfam" id="PF08777">
    <property type="entry name" value="RRM_3"/>
    <property type="match status" value="1"/>
</dbReference>
<feature type="compositionally biased region" description="Basic and acidic residues" evidence="8">
    <location>
        <begin position="242"/>
        <end position="268"/>
    </location>
</feature>
<dbReference type="OrthoDB" id="439993at2759"/>
<dbReference type="GO" id="GO:0003723">
    <property type="term" value="F:RNA binding"/>
    <property type="evidence" value="ECO:0007669"/>
    <property type="project" value="UniProtKB-UniRule"/>
</dbReference>
<dbReference type="Pfam" id="PF00076">
    <property type="entry name" value="RRM_1"/>
    <property type="match status" value="1"/>
</dbReference>
<dbReference type="InterPro" id="IPR014886">
    <property type="entry name" value="La_xRRM"/>
</dbReference>
<reference evidence="12" key="1">
    <citation type="submission" date="2022-01" db="EMBL/GenBank/DDBJ databases">
        <authorList>
            <person name="King R."/>
        </authorList>
    </citation>
    <scope>NUCLEOTIDE SEQUENCE</scope>
</reference>